<dbReference type="GO" id="GO:0005737">
    <property type="term" value="C:cytoplasm"/>
    <property type="evidence" value="ECO:0007669"/>
    <property type="project" value="TreeGrafter"/>
</dbReference>
<keyword evidence="4" id="KW-0031">Aminopeptidase</keyword>
<dbReference type="Gene3D" id="2.60.40.1730">
    <property type="entry name" value="tricorn interacting facor f3 domain"/>
    <property type="match status" value="1"/>
</dbReference>
<dbReference type="InterPro" id="IPR024571">
    <property type="entry name" value="ERAP1-like_C_dom"/>
</dbReference>
<organism evidence="4 5">
    <name type="scientific">Dillenia turbinata</name>
    <dbReference type="NCBI Taxonomy" id="194707"/>
    <lineage>
        <taxon>Eukaryota</taxon>
        <taxon>Viridiplantae</taxon>
        <taxon>Streptophyta</taxon>
        <taxon>Embryophyta</taxon>
        <taxon>Tracheophyta</taxon>
        <taxon>Spermatophyta</taxon>
        <taxon>Magnoliopsida</taxon>
        <taxon>eudicotyledons</taxon>
        <taxon>Gunneridae</taxon>
        <taxon>Pentapetalae</taxon>
        <taxon>Dilleniales</taxon>
        <taxon>Dilleniaceae</taxon>
        <taxon>Dillenia</taxon>
    </lineage>
</organism>
<keyword evidence="4" id="KW-0378">Hydrolase</keyword>
<dbReference type="PANTHER" id="PTHR11533:SF274">
    <property type="entry name" value="AMINOPEPTIDASE"/>
    <property type="match status" value="1"/>
</dbReference>
<dbReference type="InterPro" id="IPR050344">
    <property type="entry name" value="Peptidase_M1_aminopeptidases"/>
</dbReference>
<dbReference type="InterPro" id="IPR045357">
    <property type="entry name" value="Aminopeptidase_N-like_N"/>
</dbReference>
<evidence type="ECO:0000256" key="1">
    <source>
        <dbReference type="ARBA" id="ARBA00010136"/>
    </source>
</evidence>
<dbReference type="GO" id="GO:0008270">
    <property type="term" value="F:zinc ion binding"/>
    <property type="evidence" value="ECO:0007669"/>
    <property type="project" value="TreeGrafter"/>
</dbReference>
<gene>
    <name evidence="4" type="ORF">RJ641_024027</name>
</gene>
<evidence type="ECO:0000259" key="3">
    <source>
        <dbReference type="Pfam" id="PF17900"/>
    </source>
</evidence>
<protein>
    <submittedName>
        <fullName evidence="4">Aminopeptidase N-like, N-terminal domain</fullName>
    </submittedName>
</protein>
<dbReference type="GO" id="GO:0043171">
    <property type="term" value="P:peptide catabolic process"/>
    <property type="evidence" value="ECO:0007669"/>
    <property type="project" value="TreeGrafter"/>
</dbReference>
<comment type="caution">
    <text evidence="4">The sequence shown here is derived from an EMBL/GenBank/DDBJ whole genome shotgun (WGS) entry which is preliminary data.</text>
</comment>
<feature type="non-terminal residue" evidence="4">
    <location>
        <position position="414"/>
    </location>
</feature>
<name>A0AAN8UDE9_9MAGN</name>
<dbReference type="GO" id="GO:0070006">
    <property type="term" value="F:metalloaminopeptidase activity"/>
    <property type="evidence" value="ECO:0007669"/>
    <property type="project" value="TreeGrafter"/>
</dbReference>
<dbReference type="AlphaFoldDB" id="A0AAN8UDE9"/>
<dbReference type="SUPFAM" id="SSF63737">
    <property type="entry name" value="Leukotriene A4 hydrolase N-terminal domain"/>
    <property type="match status" value="1"/>
</dbReference>
<sequence length="414" mass="47057">MEQLKGQTRLPKFAVPKRYDLSLKVDLSACTFTGSVQIDLRIVEETKFIVLNALELDINEVCFIDAQNQKHCSSHVVLVPEDEILVLVFDNELGVGDGILGIDFSAALNKHLKGFYKGYKKGSAVVRMLQDYLGDDIFRSQFMFSGLHGDSERQWIVPINLRVSSYEQRSNFLLETKQGNFDLSELLHASDKNQEQCNNHLWVKVNMEQAGFYRVKYDDELASRLRKAVENNWLSASDKKLGWEPIFGESHLSALARGEVLMALATLGHKKTQEAALERFQVFLADRDTPLLSSDTRRAAYVTVMRKSSIENRSGFDALLNVYQEADVVQERTRVLRSLASSPDPNLVVESLNLLLSGEIREQDAIYVLTGISLEGREAAWGWFKENWDLILKKWGDGMLLTHFIRDMILPVSY</sequence>
<proteinExistence type="inferred from homology"/>
<dbReference type="InterPro" id="IPR042097">
    <property type="entry name" value="Aminopeptidase_N-like_N_sf"/>
</dbReference>
<reference evidence="4 5" key="1">
    <citation type="submission" date="2023-12" db="EMBL/GenBank/DDBJ databases">
        <title>A high-quality genome assembly for Dillenia turbinata (Dilleniales).</title>
        <authorList>
            <person name="Chanderbali A."/>
        </authorList>
    </citation>
    <scope>NUCLEOTIDE SEQUENCE [LARGE SCALE GENOMIC DNA]</scope>
    <source>
        <strain evidence="4">LSX21</strain>
        <tissue evidence="4">Leaf</tissue>
    </source>
</reference>
<dbReference type="Gene3D" id="1.25.50.20">
    <property type="match status" value="1"/>
</dbReference>
<dbReference type="GO" id="GO:0006508">
    <property type="term" value="P:proteolysis"/>
    <property type="evidence" value="ECO:0007669"/>
    <property type="project" value="TreeGrafter"/>
</dbReference>
<dbReference type="GO" id="GO:0042277">
    <property type="term" value="F:peptide binding"/>
    <property type="evidence" value="ECO:0007669"/>
    <property type="project" value="TreeGrafter"/>
</dbReference>
<dbReference type="Proteomes" id="UP001370490">
    <property type="component" value="Unassembled WGS sequence"/>
</dbReference>
<dbReference type="GO" id="GO:0016020">
    <property type="term" value="C:membrane"/>
    <property type="evidence" value="ECO:0007669"/>
    <property type="project" value="TreeGrafter"/>
</dbReference>
<keyword evidence="5" id="KW-1185">Reference proteome</keyword>
<accession>A0AAN8UDE9</accession>
<keyword evidence="4" id="KW-0645">Protease</keyword>
<evidence type="ECO:0000259" key="2">
    <source>
        <dbReference type="Pfam" id="PF11838"/>
    </source>
</evidence>
<feature type="domain" description="Aminopeptidase N-like N-terminal" evidence="3">
    <location>
        <begin position="15"/>
        <end position="120"/>
    </location>
</feature>
<feature type="domain" description="ERAP1-like C-terminal" evidence="2">
    <location>
        <begin position="239"/>
        <end position="408"/>
    </location>
</feature>
<dbReference type="Pfam" id="PF11838">
    <property type="entry name" value="ERAP1_C"/>
    <property type="match status" value="1"/>
</dbReference>
<evidence type="ECO:0000313" key="4">
    <source>
        <dbReference type="EMBL" id="KAK6911934.1"/>
    </source>
</evidence>
<comment type="similarity">
    <text evidence="1">Belongs to the peptidase M1 family.</text>
</comment>
<dbReference type="GO" id="GO:0005615">
    <property type="term" value="C:extracellular space"/>
    <property type="evidence" value="ECO:0007669"/>
    <property type="project" value="TreeGrafter"/>
</dbReference>
<dbReference type="Pfam" id="PF17900">
    <property type="entry name" value="Peptidase_M1_N"/>
    <property type="match status" value="1"/>
</dbReference>
<dbReference type="PANTHER" id="PTHR11533">
    <property type="entry name" value="PROTEASE M1 ZINC METALLOPROTEASE"/>
    <property type="match status" value="1"/>
</dbReference>
<dbReference type="EMBL" id="JBAMMX010000028">
    <property type="protein sequence ID" value="KAK6911934.1"/>
    <property type="molecule type" value="Genomic_DNA"/>
</dbReference>
<evidence type="ECO:0000313" key="5">
    <source>
        <dbReference type="Proteomes" id="UP001370490"/>
    </source>
</evidence>